<feature type="transmembrane region" description="Helical" evidence="5">
    <location>
        <begin position="167"/>
        <end position="187"/>
    </location>
</feature>
<evidence type="ECO:0000256" key="4">
    <source>
        <dbReference type="ARBA" id="ARBA00023136"/>
    </source>
</evidence>
<reference evidence="7 8" key="1">
    <citation type="journal article" date="2007" name="Appl. Environ. Microbiol.">
        <title>Rhizobial factors required for stem nodule maturation and maintenance in Sesbania rostrata-Azorhizobium caulinodans ORS571 symbiosis.</title>
        <authorList>
            <person name="Suzuki S."/>
            <person name="Aono T."/>
            <person name="Lee KB."/>
            <person name="Suzuki T."/>
            <person name="Liu CT."/>
            <person name="Miwa H."/>
            <person name="Wakao S."/>
            <person name="Iki T."/>
            <person name="Oyaizu H."/>
        </authorList>
    </citation>
    <scope>NUCLEOTIDE SEQUENCE [LARGE SCALE GENOMIC DNA]</scope>
    <source>
        <strain evidence="8">ATCC 43989 / DSM 5975 / JCM 20966 / LMG 6465 / NBRC 14845 / NCIMB 13405 / ORS 571</strain>
    </source>
</reference>
<keyword evidence="4 5" id="KW-0472">Membrane</keyword>
<organism evidence="7 8">
    <name type="scientific">Azorhizobium caulinodans (strain ATCC 43989 / DSM 5975 / JCM 20966 / LMG 6465 / NBRC 14845 / NCIMB 13405 / ORS 571)</name>
    <dbReference type="NCBI Taxonomy" id="438753"/>
    <lineage>
        <taxon>Bacteria</taxon>
        <taxon>Pseudomonadati</taxon>
        <taxon>Pseudomonadota</taxon>
        <taxon>Alphaproteobacteria</taxon>
        <taxon>Hyphomicrobiales</taxon>
        <taxon>Xanthobacteraceae</taxon>
        <taxon>Azorhizobium</taxon>
    </lineage>
</organism>
<reference evidence="7 8" key="6">
    <citation type="journal article" date="2011" name="Appl. Environ. Microbiol.">
        <title>Involvement of the azorhizobial chromosome partition gene (parA) in the onset of bacteroid differentiation during Sesbania rostrata stem nodule development.</title>
        <authorList>
            <person name="Liu CT."/>
            <person name="Lee KB."/>
            <person name="Wang YS."/>
            <person name="Peng MH."/>
            <person name="Lee KT."/>
            <person name="Suzuki S."/>
            <person name="Suzuki T."/>
            <person name="Oyaizu H."/>
        </authorList>
    </citation>
    <scope>NUCLEOTIDE SEQUENCE [LARGE SCALE GENOMIC DNA]</scope>
    <source>
        <strain evidence="8">ATCC 43989 / DSM 5975 / JCM 20966 / LMG 6465 / NBRC 14845 / NCIMB 13405 / ORS 571</strain>
    </source>
</reference>
<keyword evidence="8" id="KW-1185">Reference proteome</keyword>
<feature type="transmembrane region" description="Helical" evidence="5">
    <location>
        <begin position="133"/>
        <end position="155"/>
    </location>
</feature>
<evidence type="ECO:0000256" key="5">
    <source>
        <dbReference type="SAM" id="Phobius"/>
    </source>
</evidence>
<accession>A8IE49</accession>
<dbReference type="HOGENOM" id="CLU_050648_0_0_5"/>
<dbReference type="GO" id="GO:0015386">
    <property type="term" value="F:potassium:proton antiporter activity"/>
    <property type="evidence" value="ECO:0007669"/>
    <property type="project" value="TreeGrafter"/>
</dbReference>
<reference evidence="7 8" key="4">
    <citation type="journal article" date="2009" name="Appl. Environ. Microbiol.">
        <title>Comparative genome-wide transcriptional profiling of Azorhizobium caulinodans ORS571 grown under free-living and symbiotic conditions.</title>
        <authorList>
            <person name="Tsukada S."/>
            <person name="Aono T."/>
            <person name="Akiba N."/>
            <person name="Lee KB."/>
            <person name="Liu CT."/>
            <person name="Toyazaki H."/>
            <person name="Oyaizu H."/>
        </authorList>
    </citation>
    <scope>NUCLEOTIDE SEQUENCE [LARGE SCALE GENOMIC DNA]</scope>
    <source>
        <strain evidence="8">ATCC 43989 / DSM 5975 / JCM 20966 / LMG 6465 / NBRC 14845 / NCIMB 13405 / ORS 571</strain>
    </source>
</reference>
<name>A8IE49_AZOC5</name>
<dbReference type="eggNOG" id="COG0387">
    <property type="taxonomic scope" value="Bacteria"/>
</dbReference>
<dbReference type="KEGG" id="azc:AZC_3036"/>
<protein>
    <submittedName>
        <fullName evidence="7">Putative Ca2+/H+ antiporter</fullName>
    </submittedName>
</protein>
<feature type="transmembrane region" description="Helical" evidence="5">
    <location>
        <begin position="66"/>
        <end position="86"/>
    </location>
</feature>
<evidence type="ECO:0000313" key="7">
    <source>
        <dbReference type="EMBL" id="BAF89034.1"/>
    </source>
</evidence>
<dbReference type="EMBL" id="AP009384">
    <property type="protein sequence ID" value="BAF89034.1"/>
    <property type="molecule type" value="Genomic_DNA"/>
</dbReference>
<dbReference type="PANTHER" id="PTHR37958">
    <property type="entry name" value="SODIUM-POTASSIUM/PROTON ANTIPORTER CHAA"/>
    <property type="match status" value="1"/>
</dbReference>
<gene>
    <name evidence="7" type="ordered locus">AZC_3036</name>
</gene>
<dbReference type="STRING" id="438753.AZC_3036"/>
<dbReference type="Pfam" id="PF01699">
    <property type="entry name" value="Na_Ca_ex"/>
    <property type="match status" value="2"/>
</dbReference>
<dbReference type="Proteomes" id="UP000000270">
    <property type="component" value="Chromosome"/>
</dbReference>
<evidence type="ECO:0000259" key="6">
    <source>
        <dbReference type="Pfam" id="PF01699"/>
    </source>
</evidence>
<reference evidence="7 8" key="5">
    <citation type="journal article" date="2010" name="Appl. Environ. Microbiol.">
        <title>phrR-like gene praR of Azorhizobium caulinodans ORS571 is essential for symbiosis with Sesbania rostrata and is involved in expression of reb genes.</title>
        <authorList>
            <person name="Akiba N."/>
            <person name="Aono T."/>
            <person name="Toyazaki H."/>
            <person name="Sato S."/>
            <person name="Oyaizu H."/>
        </authorList>
    </citation>
    <scope>NUCLEOTIDE SEQUENCE [LARGE SCALE GENOMIC DNA]</scope>
    <source>
        <strain evidence="8">ATCC 43989 / DSM 5975 / JCM 20966 / LMG 6465 / NBRC 14845 / NCIMB 13405 / ORS 571</strain>
    </source>
</reference>
<keyword evidence="2 5" id="KW-0812">Transmembrane</keyword>
<reference evidence="8" key="2">
    <citation type="submission" date="2007-04" db="EMBL/GenBank/DDBJ databases">
        <title>Complete genome sequence of the nitrogen-fixing bacterium Azorhizobium caulinodans ORS571.</title>
        <authorList>
            <person name="Lee K.B."/>
            <person name="Backer P.D."/>
            <person name="Aono T."/>
            <person name="Liu C.T."/>
            <person name="Suzuki S."/>
            <person name="Suzuki T."/>
            <person name="Kaneko T."/>
            <person name="Yamada M."/>
            <person name="Tabata S."/>
            <person name="Kupfer D.M."/>
            <person name="Najar F.Z."/>
            <person name="Wiley G.B."/>
            <person name="Roe B."/>
            <person name="Binnewies T."/>
            <person name="Ussery D."/>
            <person name="Vereecke D."/>
            <person name="Gevers D."/>
            <person name="Holsters M."/>
            <person name="Oyaizu H."/>
        </authorList>
    </citation>
    <scope>NUCLEOTIDE SEQUENCE [LARGE SCALE GENOMIC DNA]</scope>
    <source>
        <strain evidence="8">ATCC 43989 / DSM 5975 / JCM 20966 / LMG 6465 / NBRC 14845 / NCIMB 13405 / ORS 571</strain>
    </source>
</reference>
<feature type="transmembrane region" description="Helical" evidence="5">
    <location>
        <begin position="314"/>
        <end position="339"/>
    </location>
</feature>
<feature type="transmembrane region" description="Helical" evidence="5">
    <location>
        <begin position="283"/>
        <end position="302"/>
    </location>
</feature>
<dbReference type="PANTHER" id="PTHR37958:SF1">
    <property type="entry name" value="SODIUM-POTASSIUM_PROTON ANTIPORTER CHAA"/>
    <property type="match status" value="1"/>
</dbReference>
<feature type="domain" description="Sodium/calcium exchanger membrane region" evidence="6">
    <location>
        <begin position="249"/>
        <end position="391"/>
    </location>
</feature>
<feature type="transmembrane region" description="Helical" evidence="5">
    <location>
        <begin position="199"/>
        <end position="218"/>
    </location>
</feature>
<keyword evidence="3 5" id="KW-1133">Transmembrane helix</keyword>
<proteinExistence type="predicted"/>
<comment type="subcellular location">
    <subcellularLocation>
        <location evidence="1">Membrane</location>
        <topology evidence="1">Multi-pass membrane protein</topology>
    </subcellularLocation>
</comment>
<feature type="transmembrane region" description="Helical" evidence="5">
    <location>
        <begin position="373"/>
        <end position="391"/>
    </location>
</feature>
<dbReference type="GO" id="GO:0015385">
    <property type="term" value="F:sodium:proton antiporter activity"/>
    <property type="evidence" value="ECO:0007669"/>
    <property type="project" value="TreeGrafter"/>
</dbReference>
<feature type="transmembrane region" description="Helical" evidence="5">
    <location>
        <begin position="246"/>
        <end position="263"/>
    </location>
</feature>
<feature type="domain" description="Sodium/calcium exchanger membrane region" evidence="6">
    <location>
        <begin position="66"/>
        <end position="220"/>
    </location>
</feature>
<feature type="transmembrane region" description="Helical" evidence="5">
    <location>
        <begin position="98"/>
        <end position="121"/>
    </location>
</feature>
<evidence type="ECO:0000256" key="1">
    <source>
        <dbReference type="ARBA" id="ARBA00004141"/>
    </source>
</evidence>
<evidence type="ECO:0000256" key="2">
    <source>
        <dbReference type="ARBA" id="ARBA00022692"/>
    </source>
</evidence>
<dbReference type="InterPro" id="IPR004837">
    <property type="entry name" value="NaCa_Exmemb"/>
</dbReference>
<dbReference type="AlphaFoldDB" id="A8IE49"/>
<dbReference type="GO" id="GO:0005886">
    <property type="term" value="C:plasma membrane"/>
    <property type="evidence" value="ECO:0007669"/>
    <property type="project" value="TreeGrafter"/>
</dbReference>
<feature type="transmembrane region" description="Helical" evidence="5">
    <location>
        <begin position="36"/>
        <end position="54"/>
    </location>
</feature>
<evidence type="ECO:0000313" key="8">
    <source>
        <dbReference type="Proteomes" id="UP000000270"/>
    </source>
</evidence>
<dbReference type="InterPro" id="IPR052946">
    <property type="entry name" value="Alkaline_pH_Ca-Antiporter"/>
</dbReference>
<reference evidence="7 8" key="3">
    <citation type="journal article" date="2008" name="BMC Genomics">
        <title>The genome of the versatile nitrogen fixer Azorhizobium caulinodans ORS571.</title>
        <authorList>
            <person name="Lee KB."/>
            <person name="Backer P.D."/>
            <person name="Aono T."/>
            <person name="Liu CT."/>
            <person name="Suzuki S."/>
            <person name="Suzuki T."/>
            <person name="Kaneko T."/>
            <person name="Yamada M."/>
            <person name="Tabata S."/>
            <person name="Kupfer D.M."/>
            <person name="Najar F.Z."/>
            <person name="Wiley G.B."/>
            <person name="Roe B."/>
            <person name="Binnewies T.T."/>
            <person name="Ussery D.W."/>
            <person name="D'Haeze W."/>
            <person name="Herder J.D."/>
            <person name="Gevers D."/>
            <person name="Vereecke D."/>
            <person name="Holsters M."/>
            <person name="Oyaizu H."/>
        </authorList>
    </citation>
    <scope>NUCLEOTIDE SEQUENCE [LARGE SCALE GENOMIC DNA]</scope>
    <source>
        <strain evidence="8">ATCC 43989 / DSM 5975 / JCM 20966 / LMG 6465 / NBRC 14845 / NCIMB 13405 / ORS 571</strain>
    </source>
</reference>
<sequence length="393" mass="41106">MPPVHCGHAPFVPYGTHVSKGEEMAADVSGPMPKSAWLYPIVALGYFGLATGLGFDEGFTGSTSGILLAIVLIPVIFGAIFAAVYHAEVIGHATGEPFGTLVLTAAVTIIEVALIASVMLSDDGGSPELARDTVFSVVMTVCTGLTGICILGGGLRFKEQVYETTGAGAYLTVLIVLVTLTLVLPNYTQGTPGPFYSSSQLAFFSVLTLILYGVFLYIQMVRHRDYFVSSNGSVVAVEHAIPTARALLSAGLLFAALTAIVLLSKKFAIVVEAGREAVGSPPAVTGLIVAILILLPESIPAFQAARRDQLQKSLNLALGSSLATIGMTFPAVAVVSLALNKPLVLGLTPRDTVLMATTLLVSSLTLGSGRTNILYGFTHLVIFAAFLFLTFQP</sequence>
<evidence type="ECO:0000256" key="3">
    <source>
        <dbReference type="ARBA" id="ARBA00022989"/>
    </source>
</evidence>